<organism evidence="1 2">
    <name type="scientific">Arthrobacter glacialis</name>
    <dbReference type="NCBI Taxonomy" id="1664"/>
    <lineage>
        <taxon>Bacteria</taxon>
        <taxon>Bacillati</taxon>
        <taxon>Actinomycetota</taxon>
        <taxon>Actinomycetes</taxon>
        <taxon>Micrococcales</taxon>
        <taxon>Micrococcaceae</taxon>
        <taxon>Arthrobacter</taxon>
    </lineage>
</organism>
<accession>A0A2S4A0Z3</accession>
<dbReference type="EMBL" id="PPXC01000001">
    <property type="protein sequence ID" value="POH75176.1"/>
    <property type="molecule type" value="Genomic_DNA"/>
</dbReference>
<name>A0A2S4A0Z3_ARTGL</name>
<dbReference type="AlphaFoldDB" id="A0A2S4A0Z3"/>
<reference evidence="1 2" key="1">
    <citation type="submission" date="2018-01" db="EMBL/GenBank/DDBJ databases">
        <title>Arthrobacter sp. nov., from glaciers in China.</title>
        <authorList>
            <person name="Liu Q."/>
            <person name="Xin Y.-H."/>
        </authorList>
    </citation>
    <scope>NUCLEOTIDE SEQUENCE [LARGE SCALE GENOMIC DNA]</scope>
    <source>
        <strain evidence="1 2">HLT2-12-2</strain>
    </source>
</reference>
<comment type="caution">
    <text evidence="1">The sequence shown here is derived from an EMBL/GenBank/DDBJ whole genome shotgun (WGS) entry which is preliminary data.</text>
</comment>
<dbReference type="Proteomes" id="UP000237061">
    <property type="component" value="Unassembled WGS sequence"/>
</dbReference>
<proteinExistence type="predicted"/>
<gene>
    <name evidence="1" type="ORF">CVS27_00760</name>
</gene>
<evidence type="ECO:0000313" key="1">
    <source>
        <dbReference type="EMBL" id="POH75176.1"/>
    </source>
</evidence>
<sequence>MSPSRAKTLPTMLNAACSASAIFPYSASRAQAMTNFDPDSEDSETARIAVQQFAAVLSTHDHPLSKTKAGLITAVVTDGMVMQAN</sequence>
<evidence type="ECO:0000313" key="2">
    <source>
        <dbReference type="Proteomes" id="UP000237061"/>
    </source>
</evidence>
<keyword evidence="2" id="KW-1185">Reference proteome</keyword>
<protein>
    <submittedName>
        <fullName evidence="1">Uncharacterized protein</fullName>
    </submittedName>
</protein>